<dbReference type="GO" id="GO:0007004">
    <property type="term" value="P:telomere maintenance via telomerase"/>
    <property type="evidence" value="ECO:0007669"/>
    <property type="project" value="UniProtKB-ARBA"/>
</dbReference>
<dbReference type="FunFam" id="2.40.50.140:FF:000041">
    <property type="entry name" value="Replication protein A subunit"/>
    <property type="match status" value="1"/>
</dbReference>
<keyword evidence="3 9" id="KW-0235">DNA replication</keyword>
<dbReference type="Gene3D" id="2.40.50.140">
    <property type="entry name" value="Nucleic acid-binding proteins"/>
    <property type="match status" value="4"/>
</dbReference>
<dbReference type="AlphaFoldDB" id="A0A9P7BPW2"/>
<dbReference type="Pfam" id="PF16900">
    <property type="entry name" value="REPA_OB_2"/>
    <property type="match status" value="1"/>
</dbReference>
<comment type="function">
    <text evidence="9">As part of the replication protein A (RPA/RP-A), a single-stranded DNA-binding heterotrimeric complex, may play an essential role in DNA replication, recombination and repair. Binds and stabilizes single-stranded DNA intermediates, preventing complementary DNA reannealing and recruiting different proteins involved in DNA metabolism.</text>
</comment>
<accession>A0A9P7BPW2</accession>
<evidence type="ECO:0000256" key="6">
    <source>
        <dbReference type="ARBA" id="ARBA00022833"/>
    </source>
</evidence>
<dbReference type="CDD" id="cd04476">
    <property type="entry name" value="RPA1_DBD_C"/>
    <property type="match status" value="1"/>
</dbReference>
<dbReference type="GO" id="GO:0003677">
    <property type="term" value="F:DNA binding"/>
    <property type="evidence" value="ECO:0007669"/>
    <property type="project" value="UniProtKB-KW"/>
</dbReference>
<reference evidence="15" key="1">
    <citation type="journal article" date="2020" name="Microb. Genom.">
        <title>Genetic diversity of clinical and environmental Mucorales isolates obtained from an investigation of mucormycosis cases among solid organ transplant recipients.</title>
        <authorList>
            <person name="Nguyen M.H."/>
            <person name="Kaul D."/>
            <person name="Muto C."/>
            <person name="Cheng S.J."/>
            <person name="Richter R.A."/>
            <person name="Bruno V.M."/>
            <person name="Liu G."/>
            <person name="Beyhan S."/>
            <person name="Sundermann A.J."/>
            <person name="Mounaud S."/>
            <person name="Pasculle A.W."/>
            <person name="Nierman W.C."/>
            <person name="Driscoll E."/>
            <person name="Cumbie R."/>
            <person name="Clancy C.J."/>
            <person name="Dupont C.L."/>
        </authorList>
    </citation>
    <scope>NUCLEOTIDE SEQUENCE</scope>
    <source>
        <strain evidence="15">GL11</strain>
    </source>
</reference>
<evidence type="ECO:0000259" key="13">
    <source>
        <dbReference type="Pfam" id="PF08646"/>
    </source>
</evidence>
<keyword evidence="6 9" id="KW-0862">Zinc</keyword>
<dbReference type="PANTHER" id="PTHR47165:SF4">
    <property type="entry name" value="OS03G0429900 PROTEIN"/>
    <property type="match status" value="1"/>
</dbReference>
<dbReference type="EMBL" id="JAANQT010001517">
    <property type="protein sequence ID" value="KAG1304859.1"/>
    <property type="molecule type" value="Genomic_DNA"/>
</dbReference>
<dbReference type="CDD" id="cd04477">
    <property type="entry name" value="RPA1N"/>
    <property type="match status" value="1"/>
</dbReference>
<dbReference type="GO" id="GO:0000781">
    <property type="term" value="C:chromosome, telomeric region"/>
    <property type="evidence" value="ECO:0007669"/>
    <property type="project" value="UniProtKB-ARBA"/>
</dbReference>
<evidence type="ECO:0000256" key="9">
    <source>
        <dbReference type="RuleBase" id="RU364130"/>
    </source>
</evidence>
<sequence length="611" mass="67739">MLQQLSAGAIKAIYYEEKSNPLSNNPIVQVINIKAVPVNGSTRYRAIVSDGINFMQAMLATQHTALVEQGQIKRNSIIRINEYVCNLLSNKKVLIILSIDVMTTDVEAKVGTPVSLDPTSGSAANTPNTPTAAATSTTSQPKPSEPARAPEQRQPAFNSTNSSSGGYFSGVNMQLESSLTPIKNINPYQSRWTIKARVTLKSPIKQWHNNKGDGKLFSVNFLDQSGEIKATAFNDQVDRLYNMFEEGNVYYLSKARVTMARKQFSTLDNEYELTLEAGTEIELCPSDAAIPQMNFKLVKIGDLDSVEKGATVDAMGVVIQDSGLNEIVTKATGKPTNKRELTIVDESGKSVRLTLWDKTAEEFDSSDSPIVACRGLRVSDFNGRSLSLSSAGTLKKNPDIPEAQRLRQWFNEKGQGVQQFDSFSNSAMTSSGSGDSRPNSRLNLLQVRTEGLGSGNRNDFFMFKGTVAYIKQENVAYAGCPECKKKLLQEENGWRCEKCQKTFGSPDWKYILTMGINDSTSQIFFNTFDETGKIIMGMSATELMELKDRDTAAYQRACNKALFKAYNFKARARSETYNDQSRIKYTIWEASPIDFIKESHELVSSIEKLLI</sequence>
<dbReference type="GO" id="GO:0006310">
    <property type="term" value="P:DNA recombination"/>
    <property type="evidence" value="ECO:0007669"/>
    <property type="project" value="InterPro"/>
</dbReference>
<comment type="subunit">
    <text evidence="9">Component of the heterotrimeric canonical replication protein A complex (RPA).</text>
</comment>
<dbReference type="InterPro" id="IPR004365">
    <property type="entry name" value="NA-bd_OB_tRNA"/>
</dbReference>
<dbReference type="InterPro" id="IPR013955">
    <property type="entry name" value="Rep_factor-A_C"/>
</dbReference>
<dbReference type="InterPro" id="IPR031657">
    <property type="entry name" value="REPA_OB_2"/>
</dbReference>
<dbReference type="InterPro" id="IPR012340">
    <property type="entry name" value="NA-bd_OB-fold"/>
</dbReference>
<evidence type="ECO:0000256" key="1">
    <source>
        <dbReference type="ARBA" id="ARBA00004123"/>
    </source>
</evidence>
<keyword evidence="5 9" id="KW-0863">Zinc-finger</keyword>
<dbReference type="OrthoDB" id="1751331at2759"/>
<dbReference type="InterPro" id="IPR007199">
    <property type="entry name" value="Rep_factor-A_N"/>
</dbReference>
<evidence type="ECO:0000256" key="10">
    <source>
        <dbReference type="SAM" id="MobiDB-lite"/>
    </source>
</evidence>
<dbReference type="Pfam" id="PF04057">
    <property type="entry name" value="Rep-A_N"/>
    <property type="match status" value="1"/>
</dbReference>
<dbReference type="CDD" id="cd04474">
    <property type="entry name" value="RPA1_DBD_A"/>
    <property type="match status" value="1"/>
</dbReference>
<keyword evidence="4 9" id="KW-0479">Metal-binding</keyword>
<evidence type="ECO:0000256" key="3">
    <source>
        <dbReference type="ARBA" id="ARBA00022705"/>
    </source>
</evidence>
<comment type="subcellular location">
    <subcellularLocation>
        <location evidence="1 9">Nucleus</location>
    </subcellularLocation>
</comment>
<dbReference type="Pfam" id="PF08646">
    <property type="entry name" value="Rep_fac-A_C"/>
    <property type="match status" value="1"/>
</dbReference>
<dbReference type="GO" id="GO:0008270">
    <property type="term" value="F:zinc ion binding"/>
    <property type="evidence" value="ECO:0007669"/>
    <property type="project" value="UniProtKB-KW"/>
</dbReference>
<dbReference type="FunFam" id="2.40.50.140:FF:000090">
    <property type="entry name" value="Replication protein A subunit"/>
    <property type="match status" value="1"/>
</dbReference>
<dbReference type="PANTHER" id="PTHR47165">
    <property type="entry name" value="OS03G0429900 PROTEIN"/>
    <property type="match status" value="1"/>
</dbReference>
<keyword evidence="7 9" id="KW-0238">DNA-binding</keyword>
<dbReference type="InterPro" id="IPR004591">
    <property type="entry name" value="Rfa1"/>
</dbReference>
<evidence type="ECO:0000259" key="11">
    <source>
        <dbReference type="Pfam" id="PF01336"/>
    </source>
</evidence>
<evidence type="ECO:0000256" key="5">
    <source>
        <dbReference type="ARBA" id="ARBA00022771"/>
    </source>
</evidence>
<feature type="compositionally biased region" description="Polar residues" evidence="10">
    <location>
        <begin position="155"/>
        <end position="165"/>
    </location>
</feature>
<evidence type="ECO:0000256" key="8">
    <source>
        <dbReference type="ARBA" id="ARBA00023242"/>
    </source>
</evidence>
<dbReference type="FunFam" id="2.40.50.140:FF:000117">
    <property type="entry name" value="Replication protein A subunit"/>
    <property type="match status" value="1"/>
</dbReference>
<dbReference type="NCBIfam" id="TIGR00617">
    <property type="entry name" value="rpa1"/>
    <property type="match status" value="1"/>
</dbReference>
<organism evidence="15 16">
    <name type="scientific">Rhizopus oryzae</name>
    <name type="common">Mucormycosis agent</name>
    <name type="synonym">Rhizopus arrhizus var. delemar</name>
    <dbReference type="NCBI Taxonomy" id="64495"/>
    <lineage>
        <taxon>Eukaryota</taxon>
        <taxon>Fungi</taxon>
        <taxon>Fungi incertae sedis</taxon>
        <taxon>Mucoromycota</taxon>
        <taxon>Mucoromycotina</taxon>
        <taxon>Mucoromycetes</taxon>
        <taxon>Mucorales</taxon>
        <taxon>Mucorineae</taxon>
        <taxon>Rhizopodaceae</taxon>
        <taxon>Rhizopus</taxon>
    </lineage>
</organism>
<dbReference type="GO" id="GO:0005662">
    <property type="term" value="C:DNA replication factor A complex"/>
    <property type="evidence" value="ECO:0007669"/>
    <property type="project" value="UniProtKB-ARBA"/>
</dbReference>
<feature type="domain" description="OB" evidence="11">
    <location>
        <begin position="192"/>
        <end position="274"/>
    </location>
</feature>
<gene>
    <name evidence="15" type="ORF">G6F64_008849</name>
</gene>
<feature type="domain" description="Replication protein A OB" evidence="14">
    <location>
        <begin position="300"/>
        <end position="397"/>
    </location>
</feature>
<keyword evidence="16" id="KW-1185">Reference proteome</keyword>
<proteinExistence type="inferred from homology"/>
<evidence type="ECO:0000259" key="12">
    <source>
        <dbReference type="Pfam" id="PF04057"/>
    </source>
</evidence>
<evidence type="ECO:0000313" key="15">
    <source>
        <dbReference type="EMBL" id="KAG1304859.1"/>
    </source>
</evidence>
<feature type="compositionally biased region" description="Low complexity" evidence="10">
    <location>
        <begin position="122"/>
        <end position="139"/>
    </location>
</feature>
<dbReference type="InterPro" id="IPR047192">
    <property type="entry name" value="Euk_RPA1_DBD_C"/>
</dbReference>
<feature type="domain" description="Replication factor-A protein 1 N-terminal" evidence="12">
    <location>
        <begin position="5"/>
        <end position="103"/>
    </location>
</feature>
<evidence type="ECO:0000256" key="7">
    <source>
        <dbReference type="ARBA" id="ARBA00023125"/>
    </source>
</evidence>
<keyword evidence="8 9" id="KW-0539">Nucleus</keyword>
<dbReference type="SUPFAM" id="SSF50249">
    <property type="entry name" value="Nucleic acid-binding proteins"/>
    <property type="match status" value="4"/>
</dbReference>
<dbReference type="Proteomes" id="UP000716291">
    <property type="component" value="Unassembled WGS sequence"/>
</dbReference>
<dbReference type="CDD" id="cd04475">
    <property type="entry name" value="RPA1_DBD_B"/>
    <property type="match status" value="1"/>
</dbReference>
<comment type="caution">
    <text evidence="15">The sequence shown here is derived from an EMBL/GenBank/DDBJ whole genome shotgun (WGS) entry which is preliminary data.</text>
</comment>
<protein>
    <recommendedName>
        <fullName evidence="9">Replication protein A subunit</fullName>
    </recommendedName>
</protein>
<evidence type="ECO:0000313" key="16">
    <source>
        <dbReference type="Proteomes" id="UP000716291"/>
    </source>
</evidence>
<feature type="domain" description="Replication factor A C-terminal" evidence="13">
    <location>
        <begin position="460"/>
        <end position="602"/>
    </location>
</feature>
<dbReference type="Pfam" id="PF01336">
    <property type="entry name" value="tRNA_anti-codon"/>
    <property type="match status" value="1"/>
</dbReference>
<dbReference type="GO" id="GO:0006281">
    <property type="term" value="P:DNA repair"/>
    <property type="evidence" value="ECO:0007669"/>
    <property type="project" value="InterPro"/>
</dbReference>
<evidence type="ECO:0000259" key="14">
    <source>
        <dbReference type="Pfam" id="PF16900"/>
    </source>
</evidence>
<dbReference type="GO" id="GO:0006260">
    <property type="term" value="P:DNA replication"/>
    <property type="evidence" value="ECO:0007669"/>
    <property type="project" value="UniProtKB-KW"/>
</dbReference>
<name>A0A9P7BPW2_RHIOR</name>
<evidence type="ECO:0000256" key="2">
    <source>
        <dbReference type="ARBA" id="ARBA00005690"/>
    </source>
</evidence>
<evidence type="ECO:0000256" key="4">
    <source>
        <dbReference type="ARBA" id="ARBA00022723"/>
    </source>
</evidence>
<dbReference type="FunFam" id="2.40.50.140:FF:000064">
    <property type="entry name" value="Replication protein A subunit"/>
    <property type="match status" value="1"/>
</dbReference>
<feature type="region of interest" description="Disordered" evidence="10">
    <location>
        <begin position="111"/>
        <end position="165"/>
    </location>
</feature>
<comment type="similarity">
    <text evidence="2 9">Belongs to the replication factor A protein 1 family.</text>
</comment>